<keyword evidence="7" id="KW-1185">Reference proteome</keyword>
<evidence type="ECO:0000259" key="5">
    <source>
        <dbReference type="PROSITE" id="PS51755"/>
    </source>
</evidence>
<dbReference type="CDD" id="cd00383">
    <property type="entry name" value="trans_reg_C"/>
    <property type="match status" value="1"/>
</dbReference>
<proteinExistence type="predicted"/>
<reference evidence="6 7" key="1">
    <citation type="submission" date="2018-06" db="EMBL/GenBank/DDBJ databases">
        <title>Genome sequencing of Oceanotoga sp. sy52.</title>
        <authorList>
            <person name="Mori K."/>
        </authorList>
    </citation>
    <scope>NUCLEOTIDE SEQUENCE [LARGE SCALE GENOMIC DNA]</scope>
    <source>
        <strain evidence="7">sy52</strain>
    </source>
</reference>
<dbReference type="AlphaFoldDB" id="A0A7G1G1F9"/>
<dbReference type="PANTHER" id="PTHR48111:SF43">
    <property type="entry name" value="STAGE 0 SPORULATION PROTEIN A HOMOLOG"/>
    <property type="match status" value="1"/>
</dbReference>
<dbReference type="GO" id="GO:0032993">
    <property type="term" value="C:protein-DNA complex"/>
    <property type="evidence" value="ECO:0007669"/>
    <property type="project" value="TreeGrafter"/>
</dbReference>
<dbReference type="GO" id="GO:0005829">
    <property type="term" value="C:cytosol"/>
    <property type="evidence" value="ECO:0007669"/>
    <property type="project" value="TreeGrafter"/>
</dbReference>
<dbReference type="Pfam" id="PF00486">
    <property type="entry name" value="Trans_reg_C"/>
    <property type="match status" value="1"/>
</dbReference>
<dbReference type="InterPro" id="IPR001789">
    <property type="entry name" value="Sig_transdc_resp-reg_receiver"/>
</dbReference>
<dbReference type="PROSITE" id="PS51755">
    <property type="entry name" value="OMPR_PHOB"/>
    <property type="match status" value="1"/>
</dbReference>
<organism evidence="6 7">
    <name type="scientific">Tepiditoga spiralis</name>
    <dbReference type="NCBI Taxonomy" id="2108365"/>
    <lineage>
        <taxon>Bacteria</taxon>
        <taxon>Thermotogati</taxon>
        <taxon>Thermotogota</taxon>
        <taxon>Thermotogae</taxon>
        <taxon>Petrotogales</taxon>
        <taxon>Petrotogaceae</taxon>
        <taxon>Tepiditoga</taxon>
    </lineage>
</organism>
<evidence type="ECO:0000259" key="4">
    <source>
        <dbReference type="PROSITE" id="PS50110"/>
    </source>
</evidence>
<dbReference type="InParanoid" id="A0A7G1G1F9"/>
<dbReference type="SMART" id="SM00862">
    <property type="entry name" value="Trans_reg_C"/>
    <property type="match status" value="1"/>
</dbReference>
<feature type="modified residue" description="4-aspartylphosphate" evidence="2">
    <location>
        <position position="52"/>
    </location>
</feature>
<protein>
    <submittedName>
        <fullName evidence="6">Transcriptional regulator</fullName>
    </submittedName>
</protein>
<dbReference type="KEGG" id="ocy:OSSY52_02520"/>
<dbReference type="PANTHER" id="PTHR48111">
    <property type="entry name" value="REGULATOR OF RPOS"/>
    <property type="match status" value="1"/>
</dbReference>
<evidence type="ECO:0000256" key="2">
    <source>
        <dbReference type="PROSITE-ProRule" id="PRU00169"/>
    </source>
</evidence>
<keyword evidence="1 3" id="KW-0238">DNA-binding</keyword>
<dbReference type="SUPFAM" id="SSF52172">
    <property type="entry name" value="CheY-like"/>
    <property type="match status" value="1"/>
</dbReference>
<dbReference type="Gene3D" id="6.10.250.690">
    <property type="match status" value="1"/>
</dbReference>
<dbReference type="SMART" id="SM00448">
    <property type="entry name" value="REC"/>
    <property type="match status" value="1"/>
</dbReference>
<feature type="domain" description="OmpR/PhoB-type" evidence="5">
    <location>
        <begin position="124"/>
        <end position="222"/>
    </location>
</feature>
<feature type="domain" description="Response regulatory" evidence="4">
    <location>
        <begin position="3"/>
        <end position="116"/>
    </location>
</feature>
<feature type="DNA-binding region" description="OmpR/PhoB-type" evidence="3">
    <location>
        <begin position="124"/>
        <end position="222"/>
    </location>
</feature>
<dbReference type="GO" id="GO:0000156">
    <property type="term" value="F:phosphorelay response regulator activity"/>
    <property type="evidence" value="ECO:0007669"/>
    <property type="project" value="TreeGrafter"/>
</dbReference>
<evidence type="ECO:0000256" key="3">
    <source>
        <dbReference type="PROSITE-ProRule" id="PRU01091"/>
    </source>
</evidence>
<dbReference type="InterPro" id="IPR011006">
    <property type="entry name" value="CheY-like_superfamily"/>
</dbReference>
<dbReference type="GO" id="GO:0000976">
    <property type="term" value="F:transcription cis-regulatory region binding"/>
    <property type="evidence" value="ECO:0007669"/>
    <property type="project" value="TreeGrafter"/>
</dbReference>
<dbReference type="EMBL" id="AP018712">
    <property type="protein sequence ID" value="BBE30111.1"/>
    <property type="molecule type" value="Genomic_DNA"/>
</dbReference>
<dbReference type="SUPFAM" id="SSF46894">
    <property type="entry name" value="C-terminal effector domain of the bipartite response regulators"/>
    <property type="match status" value="1"/>
</dbReference>
<dbReference type="GO" id="GO:0006355">
    <property type="term" value="P:regulation of DNA-templated transcription"/>
    <property type="evidence" value="ECO:0007669"/>
    <property type="project" value="InterPro"/>
</dbReference>
<dbReference type="InterPro" id="IPR036388">
    <property type="entry name" value="WH-like_DNA-bd_sf"/>
</dbReference>
<accession>A0A7G1G1F9</accession>
<dbReference type="Gene3D" id="1.10.10.10">
    <property type="entry name" value="Winged helix-like DNA-binding domain superfamily/Winged helix DNA-binding domain"/>
    <property type="match status" value="1"/>
</dbReference>
<dbReference type="RefSeq" id="WP_190615243.1">
    <property type="nucleotide sequence ID" value="NZ_AP018712.1"/>
</dbReference>
<evidence type="ECO:0000313" key="6">
    <source>
        <dbReference type="EMBL" id="BBE30111.1"/>
    </source>
</evidence>
<dbReference type="FunCoup" id="A0A7G1G1F9">
    <property type="interactions" value="104"/>
</dbReference>
<evidence type="ECO:0000256" key="1">
    <source>
        <dbReference type="ARBA" id="ARBA00023125"/>
    </source>
</evidence>
<dbReference type="Pfam" id="PF00072">
    <property type="entry name" value="Response_reg"/>
    <property type="match status" value="1"/>
</dbReference>
<dbReference type="Proteomes" id="UP000516361">
    <property type="component" value="Chromosome"/>
</dbReference>
<dbReference type="PROSITE" id="PS50110">
    <property type="entry name" value="RESPONSE_REGULATORY"/>
    <property type="match status" value="1"/>
</dbReference>
<dbReference type="InterPro" id="IPR016032">
    <property type="entry name" value="Sig_transdc_resp-reg_C-effctor"/>
</dbReference>
<dbReference type="Gene3D" id="3.40.50.2300">
    <property type="match status" value="1"/>
</dbReference>
<dbReference type="InterPro" id="IPR039420">
    <property type="entry name" value="WalR-like"/>
</dbReference>
<keyword evidence="2" id="KW-0597">Phosphoprotein</keyword>
<sequence length="229" mass="27523">MKKLYLIEDDKKLATHLSVYLRKNRYEVYTVFDFRKIEEEFKKINPDLVIMDVNLPYNDGFYLCRNIRKVSKVPIIFLTARIDPKEQVLGMELGGDDYIIKPFNYQVLIAKINAIFRRYSSFDEVTLKYKKFKLSADKMLLYFEDKKINLSKTEFQILWKLFEKQEETVNRDEILESIWKNGDFVDENTLNVNLTRLRNKLKTFGIKNFIKTIRKKGYTLNSNYEEEEK</sequence>
<evidence type="ECO:0000313" key="7">
    <source>
        <dbReference type="Proteomes" id="UP000516361"/>
    </source>
</evidence>
<dbReference type="InterPro" id="IPR001867">
    <property type="entry name" value="OmpR/PhoB-type_DNA-bd"/>
</dbReference>
<gene>
    <name evidence="6" type="ORF">OSSY52_02520</name>
</gene>
<name>A0A7G1G1F9_9BACT</name>